<organism evidence="1 2">
    <name type="scientific">Eretmocerus hayati</name>
    <dbReference type="NCBI Taxonomy" id="131215"/>
    <lineage>
        <taxon>Eukaryota</taxon>
        <taxon>Metazoa</taxon>
        <taxon>Ecdysozoa</taxon>
        <taxon>Arthropoda</taxon>
        <taxon>Hexapoda</taxon>
        <taxon>Insecta</taxon>
        <taxon>Pterygota</taxon>
        <taxon>Neoptera</taxon>
        <taxon>Endopterygota</taxon>
        <taxon>Hymenoptera</taxon>
        <taxon>Apocrita</taxon>
        <taxon>Proctotrupomorpha</taxon>
        <taxon>Chalcidoidea</taxon>
        <taxon>Aphelinidae</taxon>
        <taxon>Aphelininae</taxon>
        <taxon>Eretmocerus</taxon>
    </lineage>
</organism>
<proteinExistence type="predicted"/>
<dbReference type="Proteomes" id="UP001239111">
    <property type="component" value="Chromosome 3"/>
</dbReference>
<comment type="caution">
    <text evidence="1">The sequence shown here is derived from an EMBL/GenBank/DDBJ whole genome shotgun (WGS) entry which is preliminary data.</text>
</comment>
<evidence type="ECO:0000313" key="1">
    <source>
        <dbReference type="EMBL" id="KAJ8670555.1"/>
    </source>
</evidence>
<gene>
    <name evidence="1" type="ORF">QAD02_001814</name>
</gene>
<dbReference type="EMBL" id="CM056743">
    <property type="protein sequence ID" value="KAJ8670555.1"/>
    <property type="molecule type" value="Genomic_DNA"/>
</dbReference>
<evidence type="ECO:0000313" key="2">
    <source>
        <dbReference type="Proteomes" id="UP001239111"/>
    </source>
</evidence>
<keyword evidence="2" id="KW-1185">Reference proteome</keyword>
<reference evidence="1" key="1">
    <citation type="submission" date="2023-04" db="EMBL/GenBank/DDBJ databases">
        <title>A chromosome-level genome assembly of the parasitoid wasp Eretmocerus hayati.</title>
        <authorList>
            <person name="Zhong Y."/>
            <person name="Liu S."/>
            <person name="Liu Y."/>
        </authorList>
    </citation>
    <scope>NUCLEOTIDE SEQUENCE</scope>
    <source>
        <strain evidence="1">ZJU_SS_LIU_2023</strain>
    </source>
</reference>
<protein>
    <submittedName>
        <fullName evidence="1">Uncharacterized protein</fullName>
    </submittedName>
</protein>
<accession>A0ACC2NH80</accession>
<sequence>MHKLIARSFLRLKNVVNETCPCRCRFMNNLRFDSHKLFTDHWRSYSDEKFPEIKNSLEDNDKHNLPPGFVGKFKVFRDEDAPIIFDVNEEKKRIELSELDTLEEESDPFQGFNLTHGVNGVYEIEDLVEVLQKENARQIFVASVPKEYSYVDYIVVVTAKSPRHMLAVATLVRKLFKMKRHKSDRIPKIEGASSKEWMALDLGNIALHILSSEARIRYDLETLWSVGSEFDDISNKKEDNEDMMDKYKSFLKDLQPAE</sequence>
<name>A0ACC2NH80_9HYME</name>